<dbReference type="SMART" id="SM00220">
    <property type="entry name" value="S_TKc"/>
    <property type="match status" value="1"/>
</dbReference>
<feature type="active site" description="Proton acceptor" evidence="8">
    <location>
        <position position="21"/>
    </location>
</feature>
<feature type="cross-link" description="Glycyl lysine isopeptide (Lys-Gly) (interchain with G-Cter in SUMO2)" evidence="10">
    <location>
        <position position="23"/>
    </location>
</feature>
<evidence type="ECO:0000256" key="6">
    <source>
        <dbReference type="ARBA" id="ARBA00047899"/>
    </source>
</evidence>
<dbReference type="EMBL" id="DS268463">
    <property type="protein sequence ID" value="EFP06472.1"/>
    <property type="molecule type" value="Genomic_DNA"/>
</dbReference>
<evidence type="ECO:0000256" key="1">
    <source>
        <dbReference type="ARBA" id="ARBA00022527"/>
    </source>
</evidence>
<protein>
    <recommendedName>
        <fullName evidence="11">Protein kinase domain-containing protein</fullName>
    </recommendedName>
</protein>
<evidence type="ECO:0000259" key="11">
    <source>
        <dbReference type="PROSITE" id="PS50011"/>
    </source>
</evidence>
<dbReference type="PANTHER" id="PTHR24350">
    <property type="entry name" value="SERINE/THREONINE-PROTEIN KINASE IAL-RELATED"/>
    <property type="match status" value="1"/>
</dbReference>
<dbReference type="Proteomes" id="UP000008281">
    <property type="component" value="Unassembled WGS sequence"/>
</dbReference>
<reference evidence="12" key="1">
    <citation type="submission" date="2007-07" db="EMBL/GenBank/DDBJ databases">
        <title>PCAP assembly of the Caenorhabditis remanei genome.</title>
        <authorList>
            <consortium name="The Caenorhabditis remanei Sequencing Consortium"/>
            <person name="Wilson R.K."/>
        </authorList>
    </citation>
    <scope>NUCLEOTIDE SEQUENCE [LARGE SCALE GENOMIC DNA]</scope>
    <source>
        <strain evidence="12">PB4641</strain>
    </source>
</reference>
<evidence type="ECO:0000313" key="12">
    <source>
        <dbReference type="EMBL" id="EFP06472.1"/>
    </source>
</evidence>
<keyword evidence="1" id="KW-0723">Serine/threonine-protein kinase</keyword>
<dbReference type="InterPro" id="IPR000719">
    <property type="entry name" value="Prot_kinase_dom"/>
</dbReference>
<dbReference type="GO" id="GO:0005524">
    <property type="term" value="F:ATP binding"/>
    <property type="evidence" value="ECO:0007669"/>
    <property type="project" value="UniProtKB-KW"/>
</dbReference>
<name>E3MPN4_CAERE</name>
<feature type="binding site" evidence="9">
    <location>
        <position position="39"/>
    </location>
    <ligand>
        <name>ATP</name>
        <dbReference type="ChEBI" id="CHEBI:30616"/>
    </ligand>
</feature>
<dbReference type="PROSITE" id="PS50011">
    <property type="entry name" value="PROTEIN_KINASE_DOM"/>
    <property type="match status" value="1"/>
</dbReference>
<organism evidence="13">
    <name type="scientific">Caenorhabditis remanei</name>
    <name type="common">Caenorhabditis vulgaris</name>
    <dbReference type="NCBI Taxonomy" id="31234"/>
    <lineage>
        <taxon>Eukaryota</taxon>
        <taxon>Metazoa</taxon>
        <taxon>Ecdysozoa</taxon>
        <taxon>Nematoda</taxon>
        <taxon>Chromadorea</taxon>
        <taxon>Rhabditida</taxon>
        <taxon>Rhabditina</taxon>
        <taxon>Rhabditomorpha</taxon>
        <taxon>Rhabditoidea</taxon>
        <taxon>Rhabditidae</taxon>
        <taxon>Peloderinae</taxon>
        <taxon>Caenorhabditis</taxon>
    </lineage>
</organism>
<keyword evidence="13" id="KW-1185">Reference proteome</keyword>
<sequence>MVQDVSNALVYCHRRSIIHRDLKPQNILHSNKNIFKISDFGTATDERDNAYCGTLDFMAPELLCRVKQSTSVDCFALGLIVHLCNEGRLPFLLADGQECDEMKTKGKYEPPVDMILKIQEVTRNLIKRDSKDRWAAKVIISQLVRDYEHQMQDEIFKHELEDL</sequence>
<dbReference type="GO" id="GO:0004674">
    <property type="term" value="F:protein serine/threonine kinase activity"/>
    <property type="evidence" value="ECO:0007669"/>
    <property type="project" value="UniProtKB-KW"/>
</dbReference>
<evidence type="ECO:0000256" key="3">
    <source>
        <dbReference type="ARBA" id="ARBA00022741"/>
    </source>
</evidence>
<feature type="domain" description="Protein kinase" evidence="11">
    <location>
        <begin position="1"/>
        <end position="152"/>
    </location>
</feature>
<dbReference type="AlphaFoldDB" id="E3MPN4"/>
<evidence type="ECO:0000256" key="5">
    <source>
        <dbReference type="ARBA" id="ARBA00022840"/>
    </source>
</evidence>
<dbReference type="SUPFAM" id="SSF56112">
    <property type="entry name" value="Protein kinase-like (PK-like)"/>
    <property type="match status" value="1"/>
</dbReference>
<comment type="catalytic activity">
    <reaction evidence="6">
        <text>L-threonyl-[protein] + ATP = O-phospho-L-threonyl-[protein] + ADP + H(+)</text>
        <dbReference type="Rhea" id="RHEA:46608"/>
        <dbReference type="Rhea" id="RHEA-COMP:11060"/>
        <dbReference type="Rhea" id="RHEA-COMP:11605"/>
        <dbReference type="ChEBI" id="CHEBI:15378"/>
        <dbReference type="ChEBI" id="CHEBI:30013"/>
        <dbReference type="ChEBI" id="CHEBI:30616"/>
        <dbReference type="ChEBI" id="CHEBI:61977"/>
        <dbReference type="ChEBI" id="CHEBI:456216"/>
        <dbReference type="EC" id="2.7.11.1"/>
    </reaction>
</comment>
<keyword evidence="3 9" id="KW-0547">Nucleotide-binding</keyword>
<keyword evidence="4" id="KW-0418">Kinase</keyword>
<evidence type="ECO:0000256" key="7">
    <source>
        <dbReference type="ARBA" id="ARBA00048679"/>
    </source>
</evidence>
<dbReference type="InterPro" id="IPR011009">
    <property type="entry name" value="Kinase-like_dom_sf"/>
</dbReference>
<evidence type="ECO:0000313" key="13">
    <source>
        <dbReference type="Proteomes" id="UP000008281"/>
    </source>
</evidence>
<keyword evidence="2" id="KW-0808">Transferase</keyword>
<proteinExistence type="predicted"/>
<evidence type="ECO:0000256" key="9">
    <source>
        <dbReference type="PIRSR" id="PIRSR630616-2"/>
    </source>
</evidence>
<keyword evidence="5 9" id="KW-0067">ATP-binding</keyword>
<evidence type="ECO:0000256" key="2">
    <source>
        <dbReference type="ARBA" id="ARBA00022679"/>
    </source>
</evidence>
<dbReference type="Gene3D" id="1.10.510.10">
    <property type="entry name" value="Transferase(Phosphotransferase) domain 1"/>
    <property type="match status" value="1"/>
</dbReference>
<dbReference type="Pfam" id="PF00069">
    <property type="entry name" value="Pkinase"/>
    <property type="match status" value="1"/>
</dbReference>
<dbReference type="STRING" id="31234.E3MPN4"/>
<gene>
    <name evidence="12" type="ORF">CRE_08424</name>
</gene>
<dbReference type="InParanoid" id="E3MPN4"/>
<accession>E3MPN4</accession>
<dbReference type="eggNOG" id="KOG0616">
    <property type="taxonomic scope" value="Eukaryota"/>
</dbReference>
<comment type="catalytic activity">
    <reaction evidence="7">
        <text>L-seryl-[protein] + ATP = O-phospho-L-seryl-[protein] + ADP + H(+)</text>
        <dbReference type="Rhea" id="RHEA:17989"/>
        <dbReference type="Rhea" id="RHEA-COMP:9863"/>
        <dbReference type="Rhea" id="RHEA-COMP:11604"/>
        <dbReference type="ChEBI" id="CHEBI:15378"/>
        <dbReference type="ChEBI" id="CHEBI:29999"/>
        <dbReference type="ChEBI" id="CHEBI:30616"/>
        <dbReference type="ChEBI" id="CHEBI:83421"/>
        <dbReference type="ChEBI" id="CHEBI:456216"/>
        <dbReference type="EC" id="2.7.11.1"/>
    </reaction>
</comment>
<dbReference type="OrthoDB" id="63267at2759"/>
<evidence type="ECO:0000256" key="8">
    <source>
        <dbReference type="PIRSR" id="PIRSR630616-1"/>
    </source>
</evidence>
<evidence type="ECO:0000256" key="4">
    <source>
        <dbReference type="ARBA" id="ARBA00022777"/>
    </source>
</evidence>
<dbReference type="HOGENOM" id="CLU_000288_63_25_1"/>
<dbReference type="InterPro" id="IPR030616">
    <property type="entry name" value="Aur-like"/>
</dbReference>
<evidence type="ECO:0000256" key="10">
    <source>
        <dbReference type="PIRSR" id="PIRSR630616-3"/>
    </source>
</evidence>